<gene>
    <name evidence="2" type="ORF">RB2654_08227</name>
</gene>
<dbReference type="EMBL" id="AAMT01000009">
    <property type="protein sequence ID" value="EAQ12177.1"/>
    <property type="molecule type" value="Genomic_DNA"/>
</dbReference>
<keyword evidence="1" id="KW-0472">Membrane</keyword>
<feature type="transmembrane region" description="Helical" evidence="1">
    <location>
        <begin position="28"/>
        <end position="46"/>
    </location>
</feature>
<keyword evidence="3" id="KW-1185">Reference proteome</keyword>
<dbReference type="Proteomes" id="UP000002931">
    <property type="component" value="Unassembled WGS sequence"/>
</dbReference>
<feature type="transmembrane region" description="Helical" evidence="1">
    <location>
        <begin position="58"/>
        <end position="83"/>
    </location>
</feature>
<dbReference type="RefSeq" id="WP_008330457.1">
    <property type="nucleotide sequence ID" value="NZ_CH902578.1"/>
</dbReference>
<reference evidence="2 3" key="1">
    <citation type="journal article" date="2010" name="J. Bacteriol.">
        <title>Genome sequences of Pelagibaca bermudensis HTCC2601T and Maritimibacter alkaliphilus HTCC2654T, the type strains of two marine Roseobacter genera.</title>
        <authorList>
            <person name="Thrash J.C."/>
            <person name="Cho J.C."/>
            <person name="Ferriera S."/>
            <person name="Johnson J."/>
            <person name="Vergin K.L."/>
            <person name="Giovannoni S.J."/>
        </authorList>
    </citation>
    <scope>NUCLEOTIDE SEQUENCE [LARGE SCALE GENOMIC DNA]</scope>
    <source>
        <strain evidence="2 3">HTCC2654</strain>
    </source>
</reference>
<dbReference type="AlphaFoldDB" id="A3VHI6"/>
<keyword evidence="1" id="KW-1133">Transmembrane helix</keyword>
<name>A3VHI6_9RHOB</name>
<evidence type="ECO:0000313" key="2">
    <source>
        <dbReference type="EMBL" id="EAQ12177.1"/>
    </source>
</evidence>
<proteinExistence type="predicted"/>
<sequence>MLPAPAFLILIPLPALVAAVLGLRASLVLGAGLLGAVAYMVLALTWPQEGGATATDSYYVVGFAVFVQSLIAVTFVATVAQAIKERLGRADRMPTVVSGLMMLIGGAASLVPVTIPPADRVALFGTVGEVGAFVFLAGVAGLVLTVVLRPLLRRIRGRA</sequence>
<feature type="transmembrane region" description="Helical" evidence="1">
    <location>
        <begin position="6"/>
        <end position="23"/>
    </location>
</feature>
<keyword evidence="1" id="KW-0812">Transmembrane</keyword>
<evidence type="ECO:0000313" key="3">
    <source>
        <dbReference type="Proteomes" id="UP000002931"/>
    </source>
</evidence>
<protein>
    <submittedName>
        <fullName evidence="2">Uncharacterized protein</fullName>
    </submittedName>
</protein>
<accession>A3VHI6</accession>
<organism evidence="2 3">
    <name type="scientific">Maritimibacter alkaliphilus HTCC2654</name>
    <dbReference type="NCBI Taxonomy" id="314271"/>
    <lineage>
        <taxon>Bacteria</taxon>
        <taxon>Pseudomonadati</taxon>
        <taxon>Pseudomonadota</taxon>
        <taxon>Alphaproteobacteria</taxon>
        <taxon>Rhodobacterales</taxon>
        <taxon>Roseobacteraceae</taxon>
        <taxon>Maritimibacter</taxon>
    </lineage>
</organism>
<dbReference type="HOGENOM" id="CLU_1658689_0_0_5"/>
<feature type="transmembrane region" description="Helical" evidence="1">
    <location>
        <begin position="121"/>
        <end position="148"/>
    </location>
</feature>
<evidence type="ECO:0000256" key="1">
    <source>
        <dbReference type="SAM" id="Phobius"/>
    </source>
</evidence>
<comment type="caution">
    <text evidence="2">The sequence shown here is derived from an EMBL/GenBank/DDBJ whole genome shotgun (WGS) entry which is preliminary data.</text>
</comment>
<feature type="transmembrane region" description="Helical" evidence="1">
    <location>
        <begin position="95"/>
        <end position="115"/>
    </location>
</feature>
<dbReference type="STRING" id="314271.RB2654_08227"/>